<protein>
    <submittedName>
        <fullName evidence="1">DUF1326 domain-containing protein</fullName>
    </submittedName>
</protein>
<dbReference type="AlphaFoldDB" id="A0A3N0GVZ6"/>
<dbReference type="OrthoDB" id="9802256at2"/>
<organism evidence="1 2">
    <name type="scientific">Nocardioides pocheonensis</name>
    <dbReference type="NCBI Taxonomy" id="661485"/>
    <lineage>
        <taxon>Bacteria</taxon>
        <taxon>Bacillati</taxon>
        <taxon>Actinomycetota</taxon>
        <taxon>Actinomycetes</taxon>
        <taxon>Propionibacteriales</taxon>
        <taxon>Nocardioidaceae</taxon>
        <taxon>Nocardioides</taxon>
    </lineage>
</organism>
<gene>
    <name evidence="1" type="ORF">EFL26_05080</name>
</gene>
<accession>A0A3N0GVZ6</accession>
<dbReference type="Pfam" id="PF07040">
    <property type="entry name" value="DUF1326"/>
    <property type="match status" value="1"/>
</dbReference>
<comment type="caution">
    <text evidence="1">The sequence shown here is derived from an EMBL/GenBank/DDBJ whole genome shotgun (WGS) entry which is preliminary data.</text>
</comment>
<keyword evidence="2" id="KW-1185">Reference proteome</keyword>
<evidence type="ECO:0000313" key="2">
    <source>
        <dbReference type="Proteomes" id="UP000279994"/>
    </source>
</evidence>
<dbReference type="EMBL" id="RJSF01000009">
    <property type="protein sequence ID" value="RNM16322.1"/>
    <property type="molecule type" value="Genomic_DNA"/>
</dbReference>
<evidence type="ECO:0000313" key="1">
    <source>
        <dbReference type="EMBL" id="RNM16322.1"/>
    </source>
</evidence>
<reference evidence="1 2" key="1">
    <citation type="submission" date="2018-11" db="EMBL/GenBank/DDBJ databases">
        <authorList>
            <person name="Li F."/>
        </authorList>
    </citation>
    <scope>NUCLEOTIDE SEQUENCE [LARGE SCALE GENOMIC DNA]</scope>
    <source>
        <strain evidence="1 2">Gsoil 818</strain>
    </source>
</reference>
<dbReference type="RefSeq" id="WP_123221818.1">
    <property type="nucleotide sequence ID" value="NZ_RJSF01000009.1"/>
</dbReference>
<dbReference type="InterPro" id="IPR009758">
    <property type="entry name" value="DUF1326"/>
</dbReference>
<proteinExistence type="predicted"/>
<name>A0A3N0GVZ6_9ACTN</name>
<sequence length="201" mass="20680">MAWQIEGTYFENCSCDMVCPCSTSGLTVAADTERCTVMLAFHIDSGRSDDLDLSGITVCMLADTPALMTEGNWRAALLVDDKASAEQTEAINAIFGGQAGGPLADLAPLIGEMVGGGPAPIEYADDGRNHSVRVGDMVDVSVADFVSPLDATGKGIRVSGVGFPADTLAAGTATSAKVDAFGLSWDTSGKNSFSAPFAWSG</sequence>
<dbReference type="Proteomes" id="UP000279994">
    <property type="component" value="Unassembled WGS sequence"/>
</dbReference>